<dbReference type="RefSeq" id="WP_101334889.1">
    <property type="nucleotide sequence ID" value="NZ_PJNI01000010.1"/>
</dbReference>
<name>A0A2I0R1H0_9FLAO</name>
<dbReference type="AlphaFoldDB" id="A0A2I0R1H0"/>
<gene>
    <name evidence="3" type="ORF">CW751_10125</name>
</gene>
<dbReference type="Proteomes" id="UP000236654">
    <property type="component" value="Unassembled WGS sequence"/>
</dbReference>
<organism evidence="3 4">
    <name type="scientific">Brumimicrobium salinarum</name>
    <dbReference type="NCBI Taxonomy" id="2058658"/>
    <lineage>
        <taxon>Bacteria</taxon>
        <taxon>Pseudomonadati</taxon>
        <taxon>Bacteroidota</taxon>
        <taxon>Flavobacteriia</taxon>
        <taxon>Flavobacteriales</taxon>
        <taxon>Crocinitomicaceae</taxon>
        <taxon>Brumimicrobium</taxon>
    </lineage>
</organism>
<feature type="domain" description="Secretion system C-terminal sorting" evidence="2">
    <location>
        <begin position="681"/>
        <end position="755"/>
    </location>
</feature>
<protein>
    <recommendedName>
        <fullName evidence="2">Secretion system C-terminal sorting domain-containing protein</fullName>
    </recommendedName>
</protein>
<evidence type="ECO:0000256" key="1">
    <source>
        <dbReference type="ARBA" id="ARBA00022729"/>
    </source>
</evidence>
<comment type="caution">
    <text evidence="3">The sequence shown here is derived from an EMBL/GenBank/DDBJ whole genome shotgun (WGS) entry which is preliminary data.</text>
</comment>
<evidence type="ECO:0000259" key="2">
    <source>
        <dbReference type="Pfam" id="PF18962"/>
    </source>
</evidence>
<keyword evidence="4" id="KW-1185">Reference proteome</keyword>
<sequence length="756" mass="84554">MEKILTLLITCCFFATGFNQSSTEALEKAKPNLTTINEQSTYPKDIAAKYNQMDYSNHPDFGVLPKDEFEGYFEVLDKRTETSRFFRSIDNPNKFYITKSNVPLHYEKDGFLRAINPYLYKDSEGIYIAKNQNHPTILDVHNLKTGIKGDENTLYFNNFKLHVLYLDGSSEVFNANWDDRTIGNEGIYITNVFPNMDLEIVYKQSRIKSTFKVKEKMPNISSAQLIDQLSFEEQELNLNFFKGDTIDNSYYGSIGVGGSIEQPDYIYSSTVVYDNSANRSHTFHLPYTINNSNHQIITQIDEKVLNNDTLTYPVSIDPTVEYGWFSALGNKFSIEQIPYYCSRSLSLIFPGGATPTDFSTQWELHTGRVCQSALYQGWLSDANVWITSSCGSETPVGGGISGSTVYGWLCSGCDDPGPWSPTLPFNIGEEQMVTCYPPSCNDQIMSFDFNITGTNNYSQCLCQQFNPSNNSYESNIVVDGWAVRVQGRTLETLGNPLTGNGNATIAPVSCSGGNVTLDPTPEYGVPGYSYSWSTGASTPTISIPPYPYNGQTVTANVTDACGTVRTAQFQIQCPLAVSLTAFNVENLGKSVLLEWTTETETDNDYFQVYRSQDGKEFKMLEKVKGAGNSNQTLHYQFKDERPLLGVSYYKLGIVDMDGNTEYTDIKTVQRNSETETIQLIPNPANEKVAIAFAFPTDAKYEVKIIDALGKEKFVSNKEFKKGMQTINVNTKDFSNGVYTVLIVTKNNVNSARLIIN</sequence>
<proteinExistence type="predicted"/>
<dbReference type="InterPro" id="IPR026444">
    <property type="entry name" value="Secre_tail"/>
</dbReference>
<accession>A0A2I0R1H0</accession>
<evidence type="ECO:0000313" key="4">
    <source>
        <dbReference type="Proteomes" id="UP000236654"/>
    </source>
</evidence>
<dbReference type="NCBIfam" id="TIGR04183">
    <property type="entry name" value="Por_Secre_tail"/>
    <property type="match status" value="1"/>
</dbReference>
<reference evidence="3 4" key="1">
    <citation type="submission" date="2017-12" db="EMBL/GenBank/DDBJ databases">
        <title>The draft genome sequence of Brumimicrobium saltpan LHR20.</title>
        <authorList>
            <person name="Do Z.-J."/>
            <person name="Luo H.-R."/>
        </authorList>
    </citation>
    <scope>NUCLEOTIDE SEQUENCE [LARGE SCALE GENOMIC DNA]</scope>
    <source>
        <strain evidence="3 4">LHR20</strain>
    </source>
</reference>
<dbReference type="Pfam" id="PF18962">
    <property type="entry name" value="Por_Secre_tail"/>
    <property type="match status" value="1"/>
</dbReference>
<evidence type="ECO:0000313" key="3">
    <source>
        <dbReference type="EMBL" id="PKR80417.1"/>
    </source>
</evidence>
<keyword evidence="1" id="KW-0732">Signal</keyword>
<dbReference type="OrthoDB" id="1490051at2"/>
<dbReference type="EMBL" id="PJNI01000010">
    <property type="protein sequence ID" value="PKR80417.1"/>
    <property type="molecule type" value="Genomic_DNA"/>
</dbReference>